<accession>A0A6J7KPK1</accession>
<protein>
    <submittedName>
        <fullName evidence="2">Unannotated protein</fullName>
    </submittedName>
</protein>
<organism evidence="2">
    <name type="scientific">freshwater metagenome</name>
    <dbReference type="NCBI Taxonomy" id="449393"/>
    <lineage>
        <taxon>unclassified sequences</taxon>
        <taxon>metagenomes</taxon>
        <taxon>ecological metagenomes</taxon>
    </lineage>
</organism>
<feature type="transmembrane region" description="Helical" evidence="1">
    <location>
        <begin position="12"/>
        <end position="30"/>
    </location>
</feature>
<keyword evidence="1" id="KW-1133">Transmembrane helix</keyword>
<name>A0A6J7KPK1_9ZZZZ</name>
<feature type="transmembrane region" description="Helical" evidence="1">
    <location>
        <begin position="167"/>
        <end position="186"/>
    </location>
</feature>
<dbReference type="AlphaFoldDB" id="A0A6J7KPK1"/>
<proteinExistence type="predicted"/>
<gene>
    <name evidence="2" type="ORF">UFOPK3837_00851</name>
</gene>
<keyword evidence="1" id="KW-0472">Membrane</keyword>
<feature type="transmembrane region" description="Helical" evidence="1">
    <location>
        <begin position="36"/>
        <end position="55"/>
    </location>
</feature>
<evidence type="ECO:0000256" key="1">
    <source>
        <dbReference type="SAM" id="Phobius"/>
    </source>
</evidence>
<evidence type="ECO:0000313" key="2">
    <source>
        <dbReference type="EMBL" id="CAB4957587.1"/>
    </source>
</evidence>
<dbReference type="EMBL" id="CAFBNO010000039">
    <property type="protein sequence ID" value="CAB4957587.1"/>
    <property type="molecule type" value="Genomic_DNA"/>
</dbReference>
<reference evidence="2" key="1">
    <citation type="submission" date="2020-05" db="EMBL/GenBank/DDBJ databases">
        <authorList>
            <person name="Chiriac C."/>
            <person name="Salcher M."/>
            <person name="Ghai R."/>
            <person name="Kavagutti S V."/>
        </authorList>
    </citation>
    <scope>NUCLEOTIDE SEQUENCE</scope>
</reference>
<sequence>MNVIRPTLARYAVIGTALVTSIAVASALIAGKSSELPNLLIMLAFFDLAVWLFFIEPRIKYDENRLEVRNPLRVFKGDWAAVKGFETKFGLTVLWSGRKFVSWSAPSPSRIQARRIDKHELKGSDLQGLEFIEPGQTPNSASGSALLQLESAREASKSVKADATVTMNWFGVAGLLAIIALGYLALH</sequence>
<keyword evidence="1" id="KW-0812">Transmembrane</keyword>